<feature type="transmembrane region" description="Helical" evidence="1">
    <location>
        <begin position="39"/>
        <end position="60"/>
    </location>
</feature>
<dbReference type="AlphaFoldDB" id="A0A4Q0VX08"/>
<reference evidence="2 3" key="1">
    <citation type="journal article" date="2019" name="Int. J. Syst. Evol. Microbiol.">
        <title>Anaerobacillus alkaliphilus sp. nov., a novel alkaliphilic and moderately halophilic bacterium.</title>
        <authorList>
            <person name="Borsodi A.K."/>
            <person name="Aszalos J.M."/>
            <person name="Bihari P."/>
            <person name="Nagy I."/>
            <person name="Schumann P."/>
            <person name="Sproer C."/>
            <person name="Kovacs A.L."/>
            <person name="Boka K."/>
            <person name="Dobosy P."/>
            <person name="Ovari M."/>
            <person name="Szili-Kovacs T."/>
            <person name="Toth E."/>
        </authorList>
    </citation>
    <scope>NUCLEOTIDE SEQUENCE [LARGE SCALE GENOMIC DNA]</scope>
    <source>
        <strain evidence="2 3">B16-10</strain>
    </source>
</reference>
<keyword evidence="3" id="KW-1185">Reference proteome</keyword>
<evidence type="ECO:0000256" key="1">
    <source>
        <dbReference type="SAM" id="Phobius"/>
    </source>
</evidence>
<comment type="caution">
    <text evidence="2">The sequence shown here is derived from an EMBL/GenBank/DDBJ whole genome shotgun (WGS) entry which is preliminary data.</text>
</comment>
<gene>
    <name evidence="2" type="ORF">DS745_02520</name>
</gene>
<organism evidence="2 3">
    <name type="scientific">Anaerobacillus alkaliphilus</name>
    <dbReference type="NCBI Taxonomy" id="1548597"/>
    <lineage>
        <taxon>Bacteria</taxon>
        <taxon>Bacillati</taxon>
        <taxon>Bacillota</taxon>
        <taxon>Bacilli</taxon>
        <taxon>Bacillales</taxon>
        <taxon>Bacillaceae</taxon>
        <taxon>Anaerobacillus</taxon>
    </lineage>
</organism>
<dbReference type="Proteomes" id="UP000290649">
    <property type="component" value="Unassembled WGS sequence"/>
</dbReference>
<evidence type="ECO:0000313" key="3">
    <source>
        <dbReference type="Proteomes" id="UP000290649"/>
    </source>
</evidence>
<dbReference type="EMBL" id="QOUX01000001">
    <property type="protein sequence ID" value="RXJ04277.1"/>
    <property type="molecule type" value="Genomic_DNA"/>
</dbReference>
<accession>A0A4Q0VX08</accession>
<name>A0A4Q0VX08_9BACI</name>
<evidence type="ECO:0000313" key="2">
    <source>
        <dbReference type="EMBL" id="RXJ04277.1"/>
    </source>
</evidence>
<proteinExistence type="predicted"/>
<protein>
    <submittedName>
        <fullName evidence="2">Uncharacterized protein</fullName>
    </submittedName>
</protein>
<keyword evidence="1" id="KW-0812">Transmembrane</keyword>
<sequence length="68" mass="8201">MKKWLIILVALYLICTLFFPTNLIGDFLHIKPHHLEHKIAVFFSINFLIWALCLFIIITYRTWKRKAI</sequence>
<keyword evidence="1" id="KW-1133">Transmembrane helix</keyword>
<keyword evidence="1" id="KW-0472">Membrane</keyword>